<name>D4B7X1_9ENTR</name>
<gene>
    <name evidence="1" type="ORF">CIT292_06375</name>
</gene>
<sequence>MSCLTWFSSPMPDGASLIRPTAYSHFYTALRYFSCVHKIIKS</sequence>
<evidence type="ECO:0000313" key="1">
    <source>
        <dbReference type="EMBL" id="EFE10207.1"/>
    </source>
</evidence>
<dbReference type="AlphaFoldDB" id="D4B7X1"/>
<organism evidence="1 2">
    <name type="scientific">Citrobacter youngae ATCC 29220</name>
    <dbReference type="NCBI Taxonomy" id="500640"/>
    <lineage>
        <taxon>Bacteria</taxon>
        <taxon>Pseudomonadati</taxon>
        <taxon>Pseudomonadota</taxon>
        <taxon>Gammaproteobacteria</taxon>
        <taxon>Enterobacterales</taxon>
        <taxon>Enterobacteriaceae</taxon>
        <taxon>Citrobacter</taxon>
        <taxon>Citrobacter freundii complex</taxon>
    </lineage>
</organism>
<dbReference type="EMBL" id="ABWL02000002">
    <property type="protein sequence ID" value="EFE10207.1"/>
    <property type="molecule type" value="Genomic_DNA"/>
</dbReference>
<protein>
    <submittedName>
        <fullName evidence="1">Uncharacterized protein</fullName>
    </submittedName>
</protein>
<evidence type="ECO:0000313" key="2">
    <source>
        <dbReference type="Proteomes" id="UP000003880"/>
    </source>
</evidence>
<comment type="caution">
    <text evidence="1">The sequence shown here is derived from an EMBL/GenBank/DDBJ whole genome shotgun (WGS) entry which is preliminary data.</text>
</comment>
<proteinExistence type="predicted"/>
<dbReference type="HOGENOM" id="CLU_3249250_0_0_6"/>
<accession>D4B7X1</accession>
<reference evidence="1 2" key="1">
    <citation type="submission" date="2010-02" db="EMBL/GenBank/DDBJ databases">
        <authorList>
            <person name="Weinstock G."/>
            <person name="Sodergren E."/>
            <person name="Clifton S."/>
            <person name="Fulton L."/>
            <person name="Fulton B."/>
            <person name="Courtney L."/>
            <person name="Fronick C."/>
            <person name="Harrison M."/>
            <person name="Strong C."/>
            <person name="Farmer C."/>
            <person name="Delahaunty K."/>
            <person name="Markovic C."/>
            <person name="Hall O."/>
            <person name="Minx P."/>
            <person name="Tomlinson C."/>
            <person name="Mitreva M."/>
            <person name="Nelson J."/>
            <person name="Hou S."/>
            <person name="Wollam A."/>
            <person name="Pepin K.H."/>
            <person name="Johnson M."/>
            <person name="Bhonagiri V."/>
            <person name="Zhang X."/>
            <person name="Suruliraj S."/>
            <person name="Warren W."/>
            <person name="Chinwalla A."/>
            <person name="Mardis E.R."/>
            <person name="Wilson R.K."/>
        </authorList>
    </citation>
    <scope>NUCLEOTIDE SEQUENCE [LARGE SCALE GENOMIC DNA]</scope>
    <source>
        <strain evidence="1 2">ATCC 29220</strain>
    </source>
</reference>
<dbReference type="Proteomes" id="UP000003880">
    <property type="component" value="Unassembled WGS sequence"/>
</dbReference>